<dbReference type="EMBL" id="KN831778">
    <property type="protein sequence ID" value="KIM42497.1"/>
    <property type="molecule type" value="Genomic_DNA"/>
</dbReference>
<accession>A0A0C2YN96</accession>
<reference evidence="3" key="2">
    <citation type="submission" date="2015-01" db="EMBL/GenBank/DDBJ databases">
        <title>Evolutionary Origins and Diversification of the Mycorrhizal Mutualists.</title>
        <authorList>
            <consortium name="DOE Joint Genome Institute"/>
            <consortium name="Mycorrhizal Genomics Consortium"/>
            <person name="Kohler A."/>
            <person name="Kuo A."/>
            <person name="Nagy L.G."/>
            <person name="Floudas D."/>
            <person name="Copeland A."/>
            <person name="Barry K.W."/>
            <person name="Cichocki N."/>
            <person name="Veneault-Fourrey C."/>
            <person name="LaButti K."/>
            <person name="Lindquist E.A."/>
            <person name="Lipzen A."/>
            <person name="Lundell T."/>
            <person name="Morin E."/>
            <person name="Murat C."/>
            <person name="Riley R."/>
            <person name="Ohm R."/>
            <person name="Sun H."/>
            <person name="Tunlid A."/>
            <person name="Henrissat B."/>
            <person name="Grigoriev I.V."/>
            <person name="Hibbett D.S."/>
            <person name="Martin F."/>
        </authorList>
    </citation>
    <scope>NUCLEOTIDE SEQUENCE [LARGE SCALE GENOMIC DNA]</scope>
    <source>
        <strain evidence="3">h7</strain>
    </source>
</reference>
<sequence length="349" mass="38881">MSPDRKHSVKDPATKPIRPTRYRRRHLSLRDLEEQHTAHIFDRINIQPCPKTDPTYFVFCNGESHSISLTNENFPAAFGYGERQRKVRRGSRSRQPSPAGSPSNTSSSSTISSPSPSNVYLPPSWSLPPNDAYTAPQDSSIPLENATQDIPPHGQIMASHLAIQPSPSISPLQCDFNNYLEGNIDIDFGTSQLTQTDDTHAGFGLHMAQCESFSDQFNPTIDPNPINLFVGDQPSYYHFPLMNNRVDVLPTPYAPAPSLVPSGGQPHEYPPRFMCSELPQILYSTSNNAIYHDQQNFDHDIYLQQYQDSDLSITSRDPNTAVNIAERAPFGGNSSYAPFFPSALPNCDR</sequence>
<gene>
    <name evidence="2" type="ORF">M413DRAFT_27240</name>
</gene>
<dbReference type="HOGENOM" id="CLU_794669_0_0_1"/>
<keyword evidence="3" id="KW-1185">Reference proteome</keyword>
<evidence type="ECO:0000313" key="2">
    <source>
        <dbReference type="EMBL" id="KIM42497.1"/>
    </source>
</evidence>
<feature type="compositionally biased region" description="Low complexity" evidence="1">
    <location>
        <begin position="93"/>
        <end position="117"/>
    </location>
</feature>
<feature type="compositionally biased region" description="Basic and acidic residues" evidence="1">
    <location>
        <begin position="1"/>
        <end position="13"/>
    </location>
</feature>
<proteinExistence type="predicted"/>
<protein>
    <submittedName>
        <fullName evidence="2">Uncharacterized protein</fullName>
    </submittedName>
</protein>
<dbReference type="AlphaFoldDB" id="A0A0C2YN96"/>
<evidence type="ECO:0000313" key="3">
    <source>
        <dbReference type="Proteomes" id="UP000053424"/>
    </source>
</evidence>
<feature type="region of interest" description="Disordered" evidence="1">
    <location>
        <begin position="1"/>
        <end position="24"/>
    </location>
</feature>
<evidence type="ECO:0000256" key="1">
    <source>
        <dbReference type="SAM" id="MobiDB-lite"/>
    </source>
</evidence>
<reference evidence="2 3" key="1">
    <citation type="submission" date="2014-04" db="EMBL/GenBank/DDBJ databases">
        <authorList>
            <consortium name="DOE Joint Genome Institute"/>
            <person name="Kuo A."/>
            <person name="Gay G."/>
            <person name="Dore J."/>
            <person name="Kohler A."/>
            <person name="Nagy L.G."/>
            <person name="Floudas D."/>
            <person name="Copeland A."/>
            <person name="Barry K.W."/>
            <person name="Cichocki N."/>
            <person name="Veneault-Fourrey C."/>
            <person name="LaButti K."/>
            <person name="Lindquist E.A."/>
            <person name="Lipzen A."/>
            <person name="Lundell T."/>
            <person name="Morin E."/>
            <person name="Murat C."/>
            <person name="Sun H."/>
            <person name="Tunlid A."/>
            <person name="Henrissat B."/>
            <person name="Grigoriev I.V."/>
            <person name="Hibbett D.S."/>
            <person name="Martin F."/>
            <person name="Nordberg H.P."/>
            <person name="Cantor M.N."/>
            <person name="Hua S.X."/>
        </authorList>
    </citation>
    <scope>NUCLEOTIDE SEQUENCE [LARGE SCALE GENOMIC DNA]</scope>
    <source>
        <strain evidence="3">h7</strain>
    </source>
</reference>
<feature type="region of interest" description="Disordered" evidence="1">
    <location>
        <begin position="82"/>
        <end position="147"/>
    </location>
</feature>
<dbReference type="Proteomes" id="UP000053424">
    <property type="component" value="Unassembled WGS sequence"/>
</dbReference>
<feature type="compositionally biased region" description="Polar residues" evidence="1">
    <location>
        <begin position="136"/>
        <end position="147"/>
    </location>
</feature>
<name>A0A0C2YN96_HEBCY</name>
<organism evidence="2 3">
    <name type="scientific">Hebeloma cylindrosporum</name>
    <dbReference type="NCBI Taxonomy" id="76867"/>
    <lineage>
        <taxon>Eukaryota</taxon>
        <taxon>Fungi</taxon>
        <taxon>Dikarya</taxon>
        <taxon>Basidiomycota</taxon>
        <taxon>Agaricomycotina</taxon>
        <taxon>Agaricomycetes</taxon>
        <taxon>Agaricomycetidae</taxon>
        <taxon>Agaricales</taxon>
        <taxon>Agaricineae</taxon>
        <taxon>Hymenogastraceae</taxon>
        <taxon>Hebeloma</taxon>
    </lineage>
</organism>